<reference evidence="3 4" key="1">
    <citation type="journal article" date="2020" name="IScience">
        <title>Genome Sequencing of the Endangered Kingdonia uniflora (Circaeasteraceae, Ranunculales) Reveals Potential Mechanisms of Evolutionary Specialization.</title>
        <authorList>
            <person name="Sun Y."/>
            <person name="Deng T."/>
            <person name="Zhang A."/>
            <person name="Moore M.J."/>
            <person name="Landis J.B."/>
            <person name="Lin N."/>
            <person name="Zhang H."/>
            <person name="Zhang X."/>
            <person name="Huang J."/>
            <person name="Zhang X."/>
            <person name="Sun H."/>
            <person name="Wang H."/>
        </authorList>
    </citation>
    <scope>NUCLEOTIDE SEQUENCE [LARGE SCALE GENOMIC DNA]</scope>
    <source>
        <strain evidence="3">TB1705</strain>
        <tissue evidence="3">Leaf</tissue>
    </source>
</reference>
<evidence type="ECO:0000313" key="3">
    <source>
        <dbReference type="EMBL" id="KAF6164073.1"/>
    </source>
</evidence>
<evidence type="ECO:0000256" key="1">
    <source>
        <dbReference type="SAM" id="MobiDB-lite"/>
    </source>
</evidence>
<name>A0A7J7NAF6_9MAGN</name>
<dbReference type="AlphaFoldDB" id="A0A7J7NAF6"/>
<feature type="non-terminal residue" evidence="3">
    <location>
        <position position="1"/>
    </location>
</feature>
<dbReference type="Proteomes" id="UP000541444">
    <property type="component" value="Unassembled WGS sequence"/>
</dbReference>
<evidence type="ECO:0000313" key="4">
    <source>
        <dbReference type="Proteomes" id="UP000541444"/>
    </source>
</evidence>
<comment type="caution">
    <text evidence="3">The sequence shown here is derived from an EMBL/GenBank/DDBJ whole genome shotgun (WGS) entry which is preliminary data.</text>
</comment>
<dbReference type="InterPro" id="IPR021099">
    <property type="entry name" value="PORR_domain"/>
</dbReference>
<feature type="region of interest" description="Disordered" evidence="1">
    <location>
        <begin position="288"/>
        <end position="336"/>
    </location>
</feature>
<dbReference type="GO" id="GO:0003723">
    <property type="term" value="F:RNA binding"/>
    <property type="evidence" value="ECO:0007669"/>
    <property type="project" value="InterPro"/>
</dbReference>
<feature type="domain" description="PORR" evidence="2">
    <location>
        <begin position="3"/>
        <end position="152"/>
    </location>
</feature>
<dbReference type="Pfam" id="PF11955">
    <property type="entry name" value="PORR"/>
    <property type="match status" value="2"/>
</dbReference>
<proteinExistence type="predicted"/>
<dbReference type="EMBL" id="JACGCM010000940">
    <property type="protein sequence ID" value="KAF6164073.1"/>
    <property type="molecule type" value="Genomic_DNA"/>
</dbReference>
<evidence type="ECO:0000259" key="2">
    <source>
        <dbReference type="Pfam" id="PF11955"/>
    </source>
</evidence>
<gene>
    <name evidence="3" type="ORF">GIB67_017657</name>
</gene>
<sequence length="336" mass="39030">IARIDALARSLGFKQYEAGDFLLKYPLIFKIYRHPVQQILFFPLTRKAILQIEEEKFALNTQIGDAVTCLRKLLRLSNTGRVLLEHVRIVRVKFGLSDDFEYSVILKHPQYFWLFDAEETRNKYIEIAELEYEHDPKVLKDPNLIVCAIERLREREYRERRVEAENIRKCLEKRGVAMIHKLLSITVEKKLALERITHFRMATDLPKELKEFFLQHQGVFYISTRGNRGKLHTVFLRDAYWRGDLVEPNELYFARRKLAELIKMSSGKYSGCHEIEFVVQDKLPIDEKRGNESHSDSSVNSGSDGEGDEDSDSELDLGFGSGSTCNNSVSEEYICA</sequence>
<dbReference type="PANTHER" id="PTHR31476">
    <property type="entry name" value="PROTEIN WHAT'S THIS FACTOR 1 HOMOLOG, CHLOROPLASTIC"/>
    <property type="match status" value="1"/>
</dbReference>
<feature type="compositionally biased region" description="Acidic residues" evidence="1">
    <location>
        <begin position="305"/>
        <end position="315"/>
    </location>
</feature>
<dbReference type="InterPro" id="IPR045040">
    <property type="entry name" value="PORR_fam"/>
</dbReference>
<feature type="domain" description="PORR" evidence="2">
    <location>
        <begin position="168"/>
        <end position="265"/>
    </location>
</feature>
<keyword evidence="4" id="KW-1185">Reference proteome</keyword>
<dbReference type="OrthoDB" id="657547at2759"/>
<protein>
    <recommendedName>
        <fullName evidence="2">PORR domain-containing protein</fullName>
    </recommendedName>
</protein>
<accession>A0A7J7NAF6</accession>
<organism evidence="3 4">
    <name type="scientific">Kingdonia uniflora</name>
    <dbReference type="NCBI Taxonomy" id="39325"/>
    <lineage>
        <taxon>Eukaryota</taxon>
        <taxon>Viridiplantae</taxon>
        <taxon>Streptophyta</taxon>
        <taxon>Embryophyta</taxon>
        <taxon>Tracheophyta</taxon>
        <taxon>Spermatophyta</taxon>
        <taxon>Magnoliopsida</taxon>
        <taxon>Ranunculales</taxon>
        <taxon>Circaeasteraceae</taxon>
        <taxon>Kingdonia</taxon>
    </lineage>
</organism>
<dbReference type="PANTHER" id="PTHR31476:SF9">
    <property type="entry name" value="PROTEIN ROOT PRIMORDIUM DEFECTIVE 1"/>
    <property type="match status" value="1"/>
</dbReference>